<dbReference type="InterPro" id="IPR050792">
    <property type="entry name" value="ADP-ribosylglycohydrolase"/>
</dbReference>
<dbReference type="SUPFAM" id="SSF101478">
    <property type="entry name" value="ADP-ribosylglycohydrolase"/>
    <property type="match status" value="1"/>
</dbReference>
<evidence type="ECO:0000256" key="7">
    <source>
        <dbReference type="ARBA" id="ARBA00042722"/>
    </source>
</evidence>
<feature type="binding site" evidence="12">
    <location>
        <position position="288"/>
    </location>
    <ligand>
        <name>Mg(2+)</name>
        <dbReference type="ChEBI" id="CHEBI:18420"/>
        <label>1</label>
    </ligand>
</feature>
<evidence type="ECO:0000256" key="6">
    <source>
        <dbReference type="ARBA" id="ARBA00042471"/>
    </source>
</evidence>
<dbReference type="PANTHER" id="PTHR16222:SF24">
    <property type="entry name" value="ADP-RIBOSYLHYDROLASE ARH3"/>
    <property type="match status" value="1"/>
</dbReference>
<organism evidence="14 16">
    <name type="scientific">Dracunculus medinensis</name>
    <name type="common">Guinea worm</name>
    <dbReference type="NCBI Taxonomy" id="318479"/>
    <lineage>
        <taxon>Eukaryota</taxon>
        <taxon>Metazoa</taxon>
        <taxon>Ecdysozoa</taxon>
        <taxon>Nematoda</taxon>
        <taxon>Chromadorea</taxon>
        <taxon>Rhabditida</taxon>
        <taxon>Spirurina</taxon>
        <taxon>Dracunculoidea</taxon>
        <taxon>Dracunculidae</taxon>
        <taxon>Dracunculus</taxon>
    </lineage>
</organism>
<keyword evidence="3" id="KW-0378">Hydrolase</keyword>
<evidence type="ECO:0000256" key="4">
    <source>
        <dbReference type="ARBA" id="ARBA00041057"/>
    </source>
</evidence>
<dbReference type="InterPro" id="IPR036705">
    <property type="entry name" value="Ribosyl_crysJ1_sf"/>
</dbReference>
<comment type="cofactor">
    <cofactor evidence="12">
        <name>Mg(2+)</name>
        <dbReference type="ChEBI" id="CHEBI:18420"/>
    </cofactor>
    <text evidence="12">Binds 2 magnesium ions per subunit.</text>
</comment>
<dbReference type="Gene3D" id="1.10.4080.10">
    <property type="entry name" value="ADP-ribosylation/Crystallin J1"/>
    <property type="match status" value="1"/>
</dbReference>
<sequence>MIFAANCEKKSDKKLVLERSVGSLLGQLIGDAIGFRYQYRFAIDIRKQIAMDRDENGFLPIRGSGVFDFPPGQVSEGSELCMMLVRSLSRVRKLSLTDIANNLVRWAESEPLIVDETLANVLHINGPISSIRFLPAEQVEKLIVANATIRNSRNFSNKCLFFAVPLAISSAHTVGPSLAPLIAGLFQPNQVVVDALQTLIATVRSLIISNNVETALNVARATSCTKTIKDHISGSAVKPHPHPESEYSIREELPIDYLGIALQCSLYQLANAKSFAEGIENALKIGGDTIANAAITGAILGARFGVNNIPKQWKDTVLKATLDRHKTFPDVCCSDISNLVDNLLSRVTL</sequence>
<proteinExistence type="inferred from homology"/>
<evidence type="ECO:0000313" key="13">
    <source>
        <dbReference type="EMBL" id="VDN50748.1"/>
    </source>
</evidence>
<evidence type="ECO:0000256" key="10">
    <source>
        <dbReference type="ARBA" id="ARBA00043193"/>
    </source>
</evidence>
<dbReference type="AlphaFoldDB" id="A0A158Q4T4"/>
<gene>
    <name evidence="13" type="ORF">DME_LOCUS721</name>
</gene>
<dbReference type="PANTHER" id="PTHR16222">
    <property type="entry name" value="ADP-RIBOSYLGLYCOHYDROLASE"/>
    <property type="match status" value="1"/>
</dbReference>
<dbReference type="WBParaSite" id="DME_0000567601-mRNA-1">
    <property type="protein sequence ID" value="DME_0000567601-mRNA-1"/>
    <property type="gene ID" value="DME_0000567601"/>
</dbReference>
<evidence type="ECO:0000313" key="15">
    <source>
        <dbReference type="Proteomes" id="UP000274756"/>
    </source>
</evidence>
<accession>A0A158Q4T4</accession>
<comment type="similarity">
    <text evidence="1">Belongs to the ADP-ribosylglycohydrolase family.</text>
</comment>
<evidence type="ECO:0000256" key="1">
    <source>
        <dbReference type="ARBA" id="ARBA00010702"/>
    </source>
</evidence>
<keyword evidence="15" id="KW-1185">Reference proteome</keyword>
<feature type="binding site" evidence="12">
    <location>
        <position position="75"/>
    </location>
    <ligand>
        <name>Mg(2+)</name>
        <dbReference type="ChEBI" id="CHEBI:18420"/>
        <label>1</label>
    </ligand>
</feature>
<dbReference type="GO" id="GO:0004649">
    <property type="term" value="F:poly(ADP-ribose) glycohydrolase activity"/>
    <property type="evidence" value="ECO:0007669"/>
    <property type="project" value="UniProtKB-EC"/>
</dbReference>
<dbReference type="EC" id="3.2.1.143" evidence="2"/>
<dbReference type="Pfam" id="PF03747">
    <property type="entry name" value="ADP_ribosyl_GH"/>
    <property type="match status" value="1"/>
</dbReference>
<evidence type="ECO:0000256" key="5">
    <source>
        <dbReference type="ARBA" id="ARBA00042398"/>
    </source>
</evidence>
<evidence type="ECO:0000313" key="16">
    <source>
        <dbReference type="WBParaSite" id="DME_0000567601-mRNA-1"/>
    </source>
</evidence>
<keyword evidence="12" id="KW-0479">Metal-binding</keyword>
<dbReference type="InterPro" id="IPR005502">
    <property type="entry name" value="Ribosyl_crysJ1"/>
</dbReference>
<evidence type="ECO:0000313" key="14">
    <source>
        <dbReference type="Proteomes" id="UP000038040"/>
    </source>
</evidence>
<protein>
    <recommendedName>
        <fullName evidence="4">ADP-ribosylhydrolase ARH3</fullName>
        <ecNumber evidence="2">3.2.1.143</ecNumber>
    </recommendedName>
    <alternativeName>
        <fullName evidence="5">ADP-ribose glycohydrolase ARH3</fullName>
    </alternativeName>
    <alternativeName>
        <fullName evidence="6">ADP-ribosylhydrolase 3</fullName>
    </alternativeName>
    <alternativeName>
        <fullName evidence="9">O-acetyl-ADP-ribose deacetylase ARH3</fullName>
    </alternativeName>
    <alternativeName>
        <fullName evidence="10">Poly(ADP-ribose) glycohydrolase ARH3</fullName>
    </alternativeName>
    <alternativeName>
        <fullName evidence="8">[Protein ADP-ribosylarginine] hydrolase-like protein 2</fullName>
    </alternativeName>
    <alternativeName>
        <fullName evidence="7">[Protein ADP-ribosylserine] hydrolase</fullName>
    </alternativeName>
</protein>
<reference evidence="13 15" key="2">
    <citation type="submission" date="2018-11" db="EMBL/GenBank/DDBJ databases">
        <authorList>
            <consortium name="Pathogen Informatics"/>
        </authorList>
    </citation>
    <scope>NUCLEOTIDE SEQUENCE [LARGE SCALE GENOMIC DNA]</scope>
</reference>
<dbReference type="OrthoDB" id="410104at2759"/>
<dbReference type="GO" id="GO:0046872">
    <property type="term" value="F:metal ion binding"/>
    <property type="evidence" value="ECO:0007669"/>
    <property type="project" value="UniProtKB-KW"/>
</dbReference>
<name>A0A158Q4T4_DRAME</name>
<evidence type="ECO:0000256" key="11">
    <source>
        <dbReference type="ARBA" id="ARBA00049015"/>
    </source>
</evidence>
<evidence type="ECO:0000256" key="3">
    <source>
        <dbReference type="ARBA" id="ARBA00022801"/>
    </source>
</evidence>
<dbReference type="Proteomes" id="UP000038040">
    <property type="component" value="Unplaced"/>
</dbReference>
<keyword evidence="12" id="KW-0460">Magnesium</keyword>
<evidence type="ECO:0000256" key="12">
    <source>
        <dbReference type="PIRSR" id="PIRSR605502-1"/>
    </source>
</evidence>
<dbReference type="EMBL" id="UYYG01000007">
    <property type="protein sequence ID" value="VDN50748.1"/>
    <property type="molecule type" value="Genomic_DNA"/>
</dbReference>
<dbReference type="STRING" id="318479.A0A158Q4T4"/>
<evidence type="ECO:0000256" key="9">
    <source>
        <dbReference type="ARBA" id="ARBA00043187"/>
    </source>
</evidence>
<reference evidence="16" key="1">
    <citation type="submission" date="2016-04" db="UniProtKB">
        <authorList>
            <consortium name="WormBaseParasite"/>
        </authorList>
    </citation>
    <scope>IDENTIFICATION</scope>
</reference>
<evidence type="ECO:0000256" key="8">
    <source>
        <dbReference type="ARBA" id="ARBA00042850"/>
    </source>
</evidence>
<comment type="catalytic activity">
    <reaction evidence="11">
        <text>alpha-NAD(+) + H2O = ADP-D-ribose + nicotinamide + H(+)</text>
        <dbReference type="Rhea" id="RHEA:68792"/>
        <dbReference type="ChEBI" id="CHEBI:15377"/>
        <dbReference type="ChEBI" id="CHEBI:15378"/>
        <dbReference type="ChEBI" id="CHEBI:17154"/>
        <dbReference type="ChEBI" id="CHEBI:57967"/>
        <dbReference type="ChEBI" id="CHEBI:77017"/>
    </reaction>
</comment>
<dbReference type="Proteomes" id="UP000274756">
    <property type="component" value="Unassembled WGS sequence"/>
</dbReference>
<evidence type="ECO:0000256" key="2">
    <source>
        <dbReference type="ARBA" id="ARBA00012255"/>
    </source>
</evidence>